<keyword evidence="2" id="KW-0812">Transmembrane</keyword>
<dbReference type="KEGG" id="shs:STEHIDRAFT_172874"/>
<dbReference type="Proteomes" id="UP000053927">
    <property type="component" value="Unassembled WGS sequence"/>
</dbReference>
<feature type="transmembrane region" description="Helical" evidence="2">
    <location>
        <begin position="176"/>
        <end position="198"/>
    </location>
</feature>
<feature type="region of interest" description="Disordered" evidence="1">
    <location>
        <begin position="33"/>
        <end position="158"/>
    </location>
</feature>
<feature type="compositionally biased region" description="Polar residues" evidence="1">
    <location>
        <begin position="506"/>
        <end position="529"/>
    </location>
</feature>
<evidence type="ECO:0000256" key="2">
    <source>
        <dbReference type="SAM" id="Phobius"/>
    </source>
</evidence>
<feature type="compositionally biased region" description="Low complexity" evidence="1">
    <location>
        <begin position="438"/>
        <end position="455"/>
    </location>
</feature>
<feature type="compositionally biased region" description="Polar residues" evidence="1">
    <location>
        <begin position="39"/>
        <end position="59"/>
    </location>
</feature>
<dbReference type="OMA" id="RRVMEMS"/>
<feature type="region of interest" description="Disordered" evidence="1">
    <location>
        <begin position="506"/>
        <end position="598"/>
    </location>
</feature>
<keyword evidence="2" id="KW-1133">Transmembrane helix</keyword>
<feature type="compositionally biased region" description="Low complexity" evidence="1">
    <location>
        <begin position="73"/>
        <end position="158"/>
    </location>
</feature>
<dbReference type="AlphaFoldDB" id="R7S105"/>
<proteinExistence type="predicted"/>
<gene>
    <name evidence="3" type="ORF">STEHIDRAFT_172874</name>
</gene>
<feature type="region of interest" description="Disordered" evidence="1">
    <location>
        <begin position="313"/>
        <end position="333"/>
    </location>
</feature>
<feature type="compositionally biased region" description="Polar residues" evidence="1">
    <location>
        <begin position="465"/>
        <end position="480"/>
    </location>
</feature>
<feature type="region of interest" description="Disordered" evidence="1">
    <location>
        <begin position="438"/>
        <end position="482"/>
    </location>
</feature>
<keyword evidence="4" id="KW-1185">Reference proteome</keyword>
<dbReference type="EMBL" id="JH687399">
    <property type="protein sequence ID" value="EIM80237.1"/>
    <property type="molecule type" value="Genomic_DNA"/>
</dbReference>
<evidence type="ECO:0000256" key="1">
    <source>
        <dbReference type="SAM" id="MobiDB-lite"/>
    </source>
</evidence>
<feature type="region of interest" description="Disordered" evidence="1">
    <location>
        <begin position="278"/>
        <end position="300"/>
    </location>
</feature>
<dbReference type="RefSeq" id="XP_007310834.1">
    <property type="nucleotide sequence ID" value="XM_007310772.1"/>
</dbReference>
<protein>
    <submittedName>
        <fullName evidence="3">Uncharacterized protein</fullName>
    </submittedName>
</protein>
<dbReference type="GeneID" id="18804158"/>
<feature type="compositionally biased region" description="Polar residues" evidence="1">
    <location>
        <begin position="323"/>
        <end position="332"/>
    </location>
</feature>
<accession>R7S105</accession>
<evidence type="ECO:0000313" key="4">
    <source>
        <dbReference type="Proteomes" id="UP000053927"/>
    </source>
</evidence>
<feature type="compositionally biased region" description="Pro residues" evidence="1">
    <location>
        <begin position="589"/>
        <end position="598"/>
    </location>
</feature>
<name>R7S105_STEHR</name>
<dbReference type="eggNOG" id="ENOG502SWA2">
    <property type="taxonomic scope" value="Eukaryota"/>
</dbReference>
<keyword evidence="2" id="KW-0472">Membrane</keyword>
<reference evidence="4" key="1">
    <citation type="journal article" date="2012" name="Science">
        <title>The Paleozoic origin of enzymatic lignin decomposition reconstructed from 31 fungal genomes.</title>
        <authorList>
            <person name="Floudas D."/>
            <person name="Binder M."/>
            <person name="Riley R."/>
            <person name="Barry K."/>
            <person name="Blanchette R.A."/>
            <person name="Henrissat B."/>
            <person name="Martinez A.T."/>
            <person name="Otillar R."/>
            <person name="Spatafora J.W."/>
            <person name="Yadav J.S."/>
            <person name="Aerts A."/>
            <person name="Benoit I."/>
            <person name="Boyd A."/>
            <person name="Carlson A."/>
            <person name="Copeland A."/>
            <person name="Coutinho P.M."/>
            <person name="de Vries R.P."/>
            <person name="Ferreira P."/>
            <person name="Findley K."/>
            <person name="Foster B."/>
            <person name="Gaskell J."/>
            <person name="Glotzer D."/>
            <person name="Gorecki P."/>
            <person name="Heitman J."/>
            <person name="Hesse C."/>
            <person name="Hori C."/>
            <person name="Igarashi K."/>
            <person name="Jurgens J.A."/>
            <person name="Kallen N."/>
            <person name="Kersten P."/>
            <person name="Kohler A."/>
            <person name="Kuees U."/>
            <person name="Kumar T.K.A."/>
            <person name="Kuo A."/>
            <person name="LaButti K."/>
            <person name="Larrondo L.F."/>
            <person name="Lindquist E."/>
            <person name="Ling A."/>
            <person name="Lombard V."/>
            <person name="Lucas S."/>
            <person name="Lundell T."/>
            <person name="Martin R."/>
            <person name="McLaughlin D.J."/>
            <person name="Morgenstern I."/>
            <person name="Morin E."/>
            <person name="Murat C."/>
            <person name="Nagy L.G."/>
            <person name="Nolan M."/>
            <person name="Ohm R.A."/>
            <person name="Patyshakuliyeva A."/>
            <person name="Rokas A."/>
            <person name="Ruiz-Duenas F.J."/>
            <person name="Sabat G."/>
            <person name="Salamov A."/>
            <person name="Samejima M."/>
            <person name="Schmutz J."/>
            <person name="Slot J.C."/>
            <person name="St John F."/>
            <person name="Stenlid J."/>
            <person name="Sun H."/>
            <person name="Sun S."/>
            <person name="Syed K."/>
            <person name="Tsang A."/>
            <person name="Wiebenga A."/>
            <person name="Young D."/>
            <person name="Pisabarro A."/>
            <person name="Eastwood D.C."/>
            <person name="Martin F."/>
            <person name="Cullen D."/>
            <person name="Grigoriev I.V."/>
            <person name="Hibbett D.S."/>
        </authorList>
    </citation>
    <scope>NUCLEOTIDE SEQUENCE [LARGE SCALE GENOMIC DNA]</scope>
    <source>
        <strain evidence="4">FP-91666</strain>
    </source>
</reference>
<feature type="compositionally biased region" description="Basic residues" evidence="1">
    <location>
        <begin position="560"/>
        <end position="575"/>
    </location>
</feature>
<organism evidence="3 4">
    <name type="scientific">Stereum hirsutum (strain FP-91666)</name>
    <name type="common">White-rot fungus</name>
    <dbReference type="NCBI Taxonomy" id="721885"/>
    <lineage>
        <taxon>Eukaryota</taxon>
        <taxon>Fungi</taxon>
        <taxon>Dikarya</taxon>
        <taxon>Basidiomycota</taxon>
        <taxon>Agaricomycotina</taxon>
        <taxon>Agaricomycetes</taxon>
        <taxon>Russulales</taxon>
        <taxon>Stereaceae</taxon>
        <taxon>Stereum</taxon>
    </lineage>
</organism>
<evidence type="ECO:0000313" key="3">
    <source>
        <dbReference type="EMBL" id="EIM80237.1"/>
    </source>
</evidence>
<sequence length="687" mass="73225">MPSLHLPLRELLISRDGGFLLDGDTIVAASSGIEDQEHSGSGNEGSHQSPFHSPDTPVSVQADPTDVPSSDLPASTVTSTSSSLAQSTSASETQSQLQTTQTTTLTSSMSPTPSTSSTTSSPTTTTSTPSSSSNIISTSESSYVNPSSSTAAASATNTTLPDPHIQNASAHHSVSFWTGITCGGIAVIVIFFALLCFWRRVRSPRRRKRDEWMPPSPAGGSGDWWAPAFSSNVGDSKFGRPSSAAKRPSFLRRFYTGIRDPQPRPVSVIAPRSITHSTSSFGDGPYPAARVSSQSSADSEDGNLVVANLADGDIMSSGDEGSRASNVGTPREQQMEMRPRYLGLRDGGLVVPWAAPAPPPLVLQPARQEEGNKWRSRLRDYPPRNIQADNQTAIVAPAFPQPSIPQGQAPAEGNGWGWTNALRTNIAAAFNTFAGTAASQNYDPPSSRPTSRSNSLFGPRRQPLSRGSSHKQSSLESSRTGAVFTNIELTPTKLGSNTTGSGDYFSVSRSSSHCPNPFDTPSSSKTSPSADLVRPPPPALSKEDYVSLSRSSSHCSGPRRMPRNRAASRSRRTSRTRTSSSESDDDTIPPVPALPPHVNPAPYASATPARPTLLPRHSSMSAFSMSVGSDMSRTSSLATIKIGKLTEKEEKARRALRERRKKSLGVKFEWEWQGKKAPEGVNVARAV</sequence>